<evidence type="ECO:0000313" key="2">
    <source>
        <dbReference type="Proteomes" id="UP000019197"/>
    </source>
</evidence>
<organism evidence="1 2">
    <name type="scientific">Xenorhabdus cabanillasii JM26</name>
    <dbReference type="NCBI Taxonomy" id="1427517"/>
    <lineage>
        <taxon>Bacteria</taxon>
        <taxon>Pseudomonadati</taxon>
        <taxon>Pseudomonadota</taxon>
        <taxon>Gammaproteobacteria</taxon>
        <taxon>Enterobacterales</taxon>
        <taxon>Morganellaceae</taxon>
        <taxon>Xenorhabdus</taxon>
    </lineage>
</organism>
<evidence type="ECO:0000313" key="1">
    <source>
        <dbReference type="EMBL" id="CDL87036.1"/>
    </source>
</evidence>
<dbReference type="AlphaFoldDB" id="W1JAX9"/>
<sequence>MINRFCCHKITSIEIAVQIIKEIIATNYRLHKKKIKNYVFYLPSWHIIHL</sequence>
<protein>
    <submittedName>
        <fullName evidence="1">Uncharacterized protein</fullName>
    </submittedName>
</protein>
<proteinExistence type="predicted"/>
<accession>W1JAX9</accession>
<gene>
    <name evidence="1" type="ORF">XCR1_830011</name>
</gene>
<dbReference type="EMBL" id="CBXE010000479">
    <property type="protein sequence ID" value="CDL87036.1"/>
    <property type="molecule type" value="Genomic_DNA"/>
</dbReference>
<comment type="caution">
    <text evidence="1">The sequence shown here is derived from an EMBL/GenBank/DDBJ whole genome shotgun (WGS) entry which is preliminary data.</text>
</comment>
<name>W1JAX9_9GAMM</name>
<reference evidence="1 2" key="1">
    <citation type="submission" date="2013-11" db="EMBL/GenBank/DDBJ databases">
        <title>Draft genome sequence and annotation of the entomopathogenic bacterium, Xenorhabdus cabanillasi strain JM26.</title>
        <authorList>
            <person name="Gualtieri M."/>
            <person name="Ogier J.C."/>
            <person name="Pages S."/>
            <person name="Givaudan A."/>
            <person name="Gaudriault S."/>
        </authorList>
    </citation>
    <scope>NUCLEOTIDE SEQUENCE [LARGE SCALE GENOMIC DNA]</scope>
    <source>
        <strain evidence="1 2">JM26</strain>
    </source>
</reference>
<dbReference type="Proteomes" id="UP000019197">
    <property type="component" value="Unassembled WGS sequence"/>
</dbReference>